<reference evidence="3" key="1">
    <citation type="journal article" date="2019" name="Int. J. Syst. Evol. Microbiol.">
        <title>The Global Catalogue of Microorganisms (GCM) 10K type strain sequencing project: providing services to taxonomists for standard genome sequencing and annotation.</title>
        <authorList>
            <consortium name="The Broad Institute Genomics Platform"/>
            <consortium name="The Broad Institute Genome Sequencing Center for Infectious Disease"/>
            <person name="Wu L."/>
            <person name="Ma J."/>
        </authorList>
    </citation>
    <scope>NUCLEOTIDE SEQUENCE [LARGE SCALE GENOMIC DNA]</scope>
    <source>
        <strain evidence="3">JCM 4253</strain>
    </source>
</reference>
<name>A0A919KFI1_9ACTN</name>
<evidence type="ECO:0000256" key="1">
    <source>
        <dbReference type="SAM" id="MobiDB-lite"/>
    </source>
</evidence>
<accession>A0A919KFI1</accession>
<evidence type="ECO:0000313" key="3">
    <source>
        <dbReference type="Proteomes" id="UP000619355"/>
    </source>
</evidence>
<dbReference type="Proteomes" id="UP000619355">
    <property type="component" value="Unassembled WGS sequence"/>
</dbReference>
<feature type="region of interest" description="Disordered" evidence="1">
    <location>
        <begin position="38"/>
        <end position="67"/>
    </location>
</feature>
<gene>
    <name evidence="2" type="ORF">GCM10018980_70770</name>
</gene>
<evidence type="ECO:0000313" key="2">
    <source>
        <dbReference type="EMBL" id="GHG74089.1"/>
    </source>
</evidence>
<organism evidence="2 3">
    <name type="scientific">Streptomyces capoamus</name>
    <dbReference type="NCBI Taxonomy" id="68183"/>
    <lineage>
        <taxon>Bacteria</taxon>
        <taxon>Bacillati</taxon>
        <taxon>Actinomycetota</taxon>
        <taxon>Actinomycetes</taxon>
        <taxon>Kitasatosporales</taxon>
        <taxon>Streptomycetaceae</taxon>
        <taxon>Streptomyces</taxon>
    </lineage>
</organism>
<dbReference type="EMBL" id="BNBF01000034">
    <property type="protein sequence ID" value="GHG74089.1"/>
    <property type="molecule type" value="Genomic_DNA"/>
</dbReference>
<protein>
    <submittedName>
        <fullName evidence="2">Uncharacterized protein</fullName>
    </submittedName>
</protein>
<comment type="caution">
    <text evidence="2">The sequence shown here is derived from an EMBL/GenBank/DDBJ whole genome shotgun (WGS) entry which is preliminary data.</text>
</comment>
<dbReference type="AlphaFoldDB" id="A0A919KFI1"/>
<keyword evidence="3" id="KW-1185">Reference proteome</keyword>
<proteinExistence type="predicted"/>
<sequence length="115" mass="11932">MSPLSSVLDCYAAILADADEPEQAAVEAQRVIDLSGDLSLGEDRRPYPDRSAAAAAVRRRPRGPPGAHRARALAARVTGSQSGNSCPLRVIACHVAAVRTENEGGPCAKPTCQAA</sequence>